<keyword evidence="2" id="KW-1133">Transmembrane helix</keyword>
<keyword evidence="4" id="KW-1185">Reference proteome</keyword>
<dbReference type="Proteomes" id="UP000579153">
    <property type="component" value="Unassembled WGS sequence"/>
</dbReference>
<feature type="transmembrane region" description="Helical" evidence="2">
    <location>
        <begin position="68"/>
        <end position="86"/>
    </location>
</feature>
<accession>A0A7W9GCW0</accession>
<sequence>MAGHFRRLLTDRVFLGAVLISGLTNAAIFAYLSGRLAERRSERTALLIGLGVCASGAAGLLTTAVLHLPLIAIILSLLAMVSGVAVTSPPVTSLALAGYPDIAVTAASDPTPRGERRAASHCPPRLAGARRRGHRCRAKRRNAARTMDWLLAATSIVSGAVVGSDTMRLVASARPSAVRAR</sequence>
<evidence type="ECO:0000313" key="3">
    <source>
        <dbReference type="EMBL" id="MBB5781455.1"/>
    </source>
</evidence>
<evidence type="ECO:0000256" key="2">
    <source>
        <dbReference type="SAM" id="Phobius"/>
    </source>
</evidence>
<keyword evidence="2" id="KW-0812">Transmembrane</keyword>
<feature type="region of interest" description="Disordered" evidence="1">
    <location>
        <begin position="108"/>
        <end position="133"/>
    </location>
</feature>
<dbReference type="SUPFAM" id="SSF103473">
    <property type="entry name" value="MFS general substrate transporter"/>
    <property type="match status" value="1"/>
</dbReference>
<evidence type="ECO:0000256" key="1">
    <source>
        <dbReference type="SAM" id="MobiDB-lite"/>
    </source>
</evidence>
<proteinExistence type="predicted"/>
<feature type="transmembrane region" description="Helical" evidence="2">
    <location>
        <begin position="12"/>
        <end position="32"/>
    </location>
</feature>
<dbReference type="InterPro" id="IPR036259">
    <property type="entry name" value="MFS_trans_sf"/>
</dbReference>
<gene>
    <name evidence="3" type="ORF">HD596_008211</name>
</gene>
<feature type="transmembrane region" description="Helical" evidence="2">
    <location>
        <begin position="149"/>
        <end position="171"/>
    </location>
</feature>
<feature type="transmembrane region" description="Helical" evidence="2">
    <location>
        <begin position="44"/>
        <end position="62"/>
    </location>
</feature>
<reference evidence="3 4" key="1">
    <citation type="submission" date="2020-08" db="EMBL/GenBank/DDBJ databases">
        <title>Sequencing the genomes of 1000 actinobacteria strains.</title>
        <authorList>
            <person name="Klenk H.-P."/>
        </authorList>
    </citation>
    <scope>NUCLEOTIDE SEQUENCE [LARGE SCALE GENOMIC DNA]</scope>
    <source>
        <strain evidence="3 4">DSM 45507</strain>
    </source>
</reference>
<name>A0A7W9GCW0_9ACTN</name>
<organism evidence="3 4">
    <name type="scientific">Nonomuraea jabiensis</name>
    <dbReference type="NCBI Taxonomy" id="882448"/>
    <lineage>
        <taxon>Bacteria</taxon>
        <taxon>Bacillati</taxon>
        <taxon>Actinomycetota</taxon>
        <taxon>Actinomycetes</taxon>
        <taxon>Streptosporangiales</taxon>
        <taxon>Streptosporangiaceae</taxon>
        <taxon>Nonomuraea</taxon>
    </lineage>
</organism>
<dbReference type="EMBL" id="JACHMB010000001">
    <property type="protein sequence ID" value="MBB5781455.1"/>
    <property type="molecule type" value="Genomic_DNA"/>
</dbReference>
<evidence type="ECO:0000313" key="4">
    <source>
        <dbReference type="Proteomes" id="UP000579153"/>
    </source>
</evidence>
<protein>
    <submittedName>
        <fullName evidence="3">MFS family permease</fullName>
    </submittedName>
</protein>
<keyword evidence="2" id="KW-0472">Membrane</keyword>
<dbReference type="AlphaFoldDB" id="A0A7W9GCW0"/>
<comment type="caution">
    <text evidence="3">The sequence shown here is derived from an EMBL/GenBank/DDBJ whole genome shotgun (WGS) entry which is preliminary data.</text>
</comment>